<evidence type="ECO:0000313" key="1">
    <source>
        <dbReference type="EMBL" id="KAB2931299.1"/>
    </source>
</evidence>
<name>A0A833H018_9LEPT</name>
<dbReference type="EMBL" id="WBUI01000014">
    <property type="protein sequence ID" value="KAB2931299.1"/>
    <property type="molecule type" value="Genomic_DNA"/>
</dbReference>
<organism evidence="1 2">
    <name type="scientific">Leptonema illini</name>
    <dbReference type="NCBI Taxonomy" id="183"/>
    <lineage>
        <taxon>Bacteria</taxon>
        <taxon>Pseudomonadati</taxon>
        <taxon>Spirochaetota</taxon>
        <taxon>Spirochaetia</taxon>
        <taxon>Leptospirales</taxon>
        <taxon>Leptospiraceae</taxon>
        <taxon>Leptonema</taxon>
    </lineage>
</organism>
<protein>
    <submittedName>
        <fullName evidence="1">Transcriptional regulator</fullName>
    </submittedName>
</protein>
<sequence>MISLRLPPDLEEKLTDLCNIENKTKTDILKESLLLYIKSRETEKSPYELGENYIGKYGSGMTDRSVNHKELIRQKLRKKQNA</sequence>
<comment type="caution">
    <text evidence="1">The sequence shown here is derived from an EMBL/GenBank/DDBJ whole genome shotgun (WGS) entry which is preliminary data.</text>
</comment>
<evidence type="ECO:0000313" key="2">
    <source>
        <dbReference type="Proteomes" id="UP000460298"/>
    </source>
</evidence>
<accession>A0A833H018</accession>
<gene>
    <name evidence="1" type="ORF">F9K24_13730</name>
</gene>
<proteinExistence type="predicted"/>
<dbReference type="AlphaFoldDB" id="A0A833H018"/>
<reference evidence="1 2" key="1">
    <citation type="submission" date="2019-10" db="EMBL/GenBank/DDBJ databases">
        <title>Extracellular Electron Transfer in a Candidatus Methanoperedens spp. Enrichment Culture.</title>
        <authorList>
            <person name="Berger S."/>
            <person name="Rangel Shaw D."/>
            <person name="Berben T."/>
            <person name="In 'T Zandt M."/>
            <person name="Frank J."/>
            <person name="Reimann J."/>
            <person name="Jetten M.S.M."/>
            <person name="Welte C.U."/>
        </authorList>
    </citation>
    <scope>NUCLEOTIDE SEQUENCE [LARGE SCALE GENOMIC DNA]</scope>
    <source>
        <strain evidence="1">SB12</strain>
    </source>
</reference>
<dbReference type="Proteomes" id="UP000460298">
    <property type="component" value="Unassembled WGS sequence"/>
</dbReference>